<name>A0AAD6Z2J9_9AGAR</name>
<keyword evidence="2" id="KW-1185">Reference proteome</keyword>
<evidence type="ECO:0000313" key="1">
    <source>
        <dbReference type="EMBL" id="KAJ7304673.1"/>
    </source>
</evidence>
<evidence type="ECO:0000313" key="2">
    <source>
        <dbReference type="Proteomes" id="UP001218218"/>
    </source>
</evidence>
<proteinExistence type="predicted"/>
<organism evidence="1 2">
    <name type="scientific">Mycena albidolilacea</name>
    <dbReference type="NCBI Taxonomy" id="1033008"/>
    <lineage>
        <taxon>Eukaryota</taxon>
        <taxon>Fungi</taxon>
        <taxon>Dikarya</taxon>
        <taxon>Basidiomycota</taxon>
        <taxon>Agaricomycotina</taxon>
        <taxon>Agaricomycetes</taxon>
        <taxon>Agaricomycetidae</taxon>
        <taxon>Agaricales</taxon>
        <taxon>Marasmiineae</taxon>
        <taxon>Mycenaceae</taxon>
        <taxon>Mycena</taxon>
    </lineage>
</organism>
<comment type="caution">
    <text evidence="1">The sequence shown here is derived from an EMBL/GenBank/DDBJ whole genome shotgun (WGS) entry which is preliminary data.</text>
</comment>
<gene>
    <name evidence="1" type="ORF">DFH08DRAFT_825428</name>
</gene>
<protein>
    <submittedName>
        <fullName evidence="1">Uncharacterized protein</fullName>
    </submittedName>
</protein>
<dbReference type="Proteomes" id="UP001218218">
    <property type="component" value="Unassembled WGS sequence"/>
</dbReference>
<sequence>MTLVWFGFNKPWFWFAGFLVSNQTKNITTWHKNPVTQTQRKPLKMVLSLPPHRHVALRGEEQQDKDKTFSFSDDGYNDTPSRHPLLPPLFKICPPCPMLAVQEVQPRRLFGVRNAHACGMNLLIGSTIRMATSSASAHCRGNGACVCSWSDVEMPDAVSAQRGHGHNSEAFENIVRNTTMQRQ</sequence>
<accession>A0AAD6Z2J9</accession>
<reference evidence="1" key="1">
    <citation type="submission" date="2023-03" db="EMBL/GenBank/DDBJ databases">
        <title>Massive genome expansion in bonnet fungi (Mycena s.s.) driven by repeated elements and novel gene families across ecological guilds.</title>
        <authorList>
            <consortium name="Lawrence Berkeley National Laboratory"/>
            <person name="Harder C.B."/>
            <person name="Miyauchi S."/>
            <person name="Viragh M."/>
            <person name="Kuo A."/>
            <person name="Thoen E."/>
            <person name="Andreopoulos B."/>
            <person name="Lu D."/>
            <person name="Skrede I."/>
            <person name="Drula E."/>
            <person name="Henrissat B."/>
            <person name="Morin E."/>
            <person name="Kohler A."/>
            <person name="Barry K."/>
            <person name="LaButti K."/>
            <person name="Morin E."/>
            <person name="Salamov A."/>
            <person name="Lipzen A."/>
            <person name="Mereny Z."/>
            <person name="Hegedus B."/>
            <person name="Baldrian P."/>
            <person name="Stursova M."/>
            <person name="Weitz H."/>
            <person name="Taylor A."/>
            <person name="Grigoriev I.V."/>
            <person name="Nagy L.G."/>
            <person name="Martin F."/>
            <person name="Kauserud H."/>
        </authorList>
    </citation>
    <scope>NUCLEOTIDE SEQUENCE</scope>
    <source>
        <strain evidence="1">CBHHK002</strain>
    </source>
</reference>
<dbReference type="EMBL" id="JARIHO010000100">
    <property type="protein sequence ID" value="KAJ7304673.1"/>
    <property type="molecule type" value="Genomic_DNA"/>
</dbReference>
<dbReference type="AlphaFoldDB" id="A0AAD6Z2J9"/>